<gene>
    <name evidence="2" type="ORF">SAMN05443665_101081</name>
</gene>
<proteinExistence type="predicted"/>
<dbReference type="CDD" id="cd02440">
    <property type="entry name" value="AdoMet_MTases"/>
    <property type="match status" value="1"/>
</dbReference>
<dbReference type="SUPFAM" id="SSF53335">
    <property type="entry name" value="S-adenosyl-L-methionine-dependent methyltransferases"/>
    <property type="match status" value="1"/>
</dbReference>
<accession>A0A239HPM3</accession>
<dbReference type="Proteomes" id="UP000198318">
    <property type="component" value="Unassembled WGS sequence"/>
</dbReference>
<protein>
    <submittedName>
        <fullName evidence="2">Methyltransferase domain-containing protein</fullName>
    </submittedName>
</protein>
<dbReference type="RefSeq" id="WP_245868439.1">
    <property type="nucleotide sequence ID" value="NZ_FZOR01000010.1"/>
</dbReference>
<sequence length="285" mass="30461">MHSVPSARPSEPSIASLRDTSGAAAGDSLASYWRFYRAVADAQLARWLPRRPSRVLDISGGQGHSAGRAAGAGHAVLEVRDPDRPGRPPARAHLDATLRDGPLPDGALQDGRGRPLRGPVPVVGDSGALTYLTDASMDAVVAENRVLSRHLATEATVAEIARVLRPGGRVLLCVDSLTLGMALLAERNYWAHLSDVPSAEVVLVPWPDGTITRSFSAHQLRELLADAGLDVEWIRPRTVLSPSTVEHVLGESPRALARLVRTELNARQTDESLGIHLLASARRTA</sequence>
<feature type="region of interest" description="Disordered" evidence="1">
    <location>
        <begin position="79"/>
        <end position="119"/>
    </location>
</feature>
<dbReference type="EMBL" id="FZOR01000010">
    <property type="protein sequence ID" value="SNS83252.1"/>
    <property type="molecule type" value="Genomic_DNA"/>
</dbReference>
<evidence type="ECO:0000256" key="1">
    <source>
        <dbReference type="SAM" id="MobiDB-lite"/>
    </source>
</evidence>
<feature type="compositionally biased region" description="Basic and acidic residues" evidence="1">
    <location>
        <begin position="79"/>
        <end position="98"/>
    </location>
</feature>
<dbReference type="GO" id="GO:0032259">
    <property type="term" value="P:methylation"/>
    <property type="evidence" value="ECO:0007669"/>
    <property type="project" value="UniProtKB-KW"/>
</dbReference>
<keyword evidence="2" id="KW-0808">Transferase</keyword>
<dbReference type="InterPro" id="IPR029063">
    <property type="entry name" value="SAM-dependent_MTases_sf"/>
</dbReference>
<dbReference type="AlphaFoldDB" id="A0A239HPM3"/>
<reference evidence="2 3" key="1">
    <citation type="submission" date="2017-06" db="EMBL/GenBank/DDBJ databases">
        <authorList>
            <person name="Kim H.J."/>
            <person name="Triplett B.A."/>
        </authorList>
    </citation>
    <scope>NUCLEOTIDE SEQUENCE [LARGE SCALE GENOMIC DNA]</scope>
    <source>
        <strain evidence="2 3">DSM 44715</strain>
    </source>
</reference>
<evidence type="ECO:0000313" key="3">
    <source>
        <dbReference type="Proteomes" id="UP000198318"/>
    </source>
</evidence>
<keyword evidence="3" id="KW-1185">Reference proteome</keyword>
<organism evidence="2 3">
    <name type="scientific">Actinomadura meyerae</name>
    <dbReference type="NCBI Taxonomy" id="240840"/>
    <lineage>
        <taxon>Bacteria</taxon>
        <taxon>Bacillati</taxon>
        <taxon>Actinomycetota</taxon>
        <taxon>Actinomycetes</taxon>
        <taxon>Streptosporangiales</taxon>
        <taxon>Thermomonosporaceae</taxon>
        <taxon>Actinomadura</taxon>
    </lineage>
</organism>
<evidence type="ECO:0000313" key="2">
    <source>
        <dbReference type="EMBL" id="SNS83252.1"/>
    </source>
</evidence>
<dbReference type="Pfam" id="PF13489">
    <property type="entry name" value="Methyltransf_23"/>
    <property type="match status" value="1"/>
</dbReference>
<dbReference type="Gene3D" id="3.40.50.150">
    <property type="entry name" value="Vaccinia Virus protein VP39"/>
    <property type="match status" value="1"/>
</dbReference>
<keyword evidence="2" id="KW-0489">Methyltransferase</keyword>
<dbReference type="GO" id="GO:0008168">
    <property type="term" value="F:methyltransferase activity"/>
    <property type="evidence" value="ECO:0007669"/>
    <property type="project" value="UniProtKB-KW"/>
</dbReference>
<name>A0A239HPM3_9ACTN</name>